<name>A0A840J1S7_9PSEU</name>
<evidence type="ECO:0000256" key="1">
    <source>
        <dbReference type="SAM" id="Phobius"/>
    </source>
</evidence>
<accession>A0A840J1S7</accession>
<organism evidence="2 3">
    <name type="scientific">Amycolatopsis jiangsuensis</name>
    <dbReference type="NCBI Taxonomy" id="1181879"/>
    <lineage>
        <taxon>Bacteria</taxon>
        <taxon>Bacillati</taxon>
        <taxon>Actinomycetota</taxon>
        <taxon>Actinomycetes</taxon>
        <taxon>Pseudonocardiales</taxon>
        <taxon>Pseudonocardiaceae</taxon>
        <taxon>Amycolatopsis</taxon>
    </lineage>
</organism>
<dbReference type="RefSeq" id="WP_184782645.1">
    <property type="nucleotide sequence ID" value="NZ_JACHMG010000001.1"/>
</dbReference>
<evidence type="ECO:0000313" key="2">
    <source>
        <dbReference type="EMBL" id="MBB4687863.1"/>
    </source>
</evidence>
<gene>
    <name evidence="2" type="ORF">BJY18_005348</name>
</gene>
<keyword evidence="3" id="KW-1185">Reference proteome</keyword>
<proteinExistence type="predicted"/>
<protein>
    <submittedName>
        <fullName evidence="2">Uncharacterized protein</fullName>
    </submittedName>
</protein>
<dbReference type="Proteomes" id="UP000581769">
    <property type="component" value="Unassembled WGS sequence"/>
</dbReference>
<keyword evidence="1" id="KW-0812">Transmembrane</keyword>
<keyword evidence="1" id="KW-0472">Membrane</keyword>
<dbReference type="AlphaFoldDB" id="A0A840J1S7"/>
<feature type="transmembrane region" description="Helical" evidence="1">
    <location>
        <begin position="12"/>
        <end position="31"/>
    </location>
</feature>
<feature type="transmembrane region" description="Helical" evidence="1">
    <location>
        <begin position="43"/>
        <end position="64"/>
    </location>
</feature>
<dbReference type="EMBL" id="JACHMG010000001">
    <property type="protein sequence ID" value="MBB4687863.1"/>
    <property type="molecule type" value="Genomic_DNA"/>
</dbReference>
<comment type="caution">
    <text evidence="2">The sequence shown here is derived from an EMBL/GenBank/DDBJ whole genome shotgun (WGS) entry which is preliminary data.</text>
</comment>
<sequence>MHWLPRNRGFAWLYVIVGVLLLALLLVQLGFDSAPVDRAAITRYVLDGVATVVFLGTGIAKLIIVGHED</sequence>
<reference evidence="2 3" key="1">
    <citation type="submission" date="2020-08" db="EMBL/GenBank/DDBJ databases">
        <title>Sequencing the genomes of 1000 actinobacteria strains.</title>
        <authorList>
            <person name="Klenk H.-P."/>
        </authorList>
    </citation>
    <scope>NUCLEOTIDE SEQUENCE [LARGE SCALE GENOMIC DNA]</scope>
    <source>
        <strain evidence="2 3">DSM 45859</strain>
    </source>
</reference>
<keyword evidence="1" id="KW-1133">Transmembrane helix</keyword>
<evidence type="ECO:0000313" key="3">
    <source>
        <dbReference type="Proteomes" id="UP000581769"/>
    </source>
</evidence>